<dbReference type="GO" id="GO:0030042">
    <property type="term" value="P:actin filament depolymerization"/>
    <property type="evidence" value="ECO:0007669"/>
    <property type="project" value="InterPro"/>
</dbReference>
<dbReference type="PANTHER" id="PTHR11913">
    <property type="entry name" value="COFILIN-RELATED"/>
    <property type="match status" value="1"/>
</dbReference>
<dbReference type="Gene3D" id="3.40.20.10">
    <property type="entry name" value="Severin"/>
    <property type="match status" value="1"/>
</dbReference>
<dbReference type="InterPro" id="IPR017904">
    <property type="entry name" value="ADF/Cofilin"/>
</dbReference>
<dbReference type="GO" id="GO:0003779">
    <property type="term" value="F:actin binding"/>
    <property type="evidence" value="ECO:0007669"/>
    <property type="project" value="UniProtKB-KW"/>
</dbReference>
<evidence type="ECO:0000256" key="2">
    <source>
        <dbReference type="ARBA" id="ARBA00022990"/>
    </source>
</evidence>
<feature type="domain" description="ADF-H" evidence="4">
    <location>
        <begin position="19"/>
        <end position="143"/>
    </location>
</feature>
<dbReference type="InterPro" id="IPR029006">
    <property type="entry name" value="ADF-H/Gelsolin-like_dom_sf"/>
</dbReference>
<dbReference type="SUPFAM" id="SSF55753">
    <property type="entry name" value="Actin depolymerizing proteins"/>
    <property type="match status" value="1"/>
</dbReference>
<evidence type="ECO:0000256" key="1">
    <source>
        <dbReference type="ARBA" id="ARBA00006844"/>
    </source>
</evidence>
<evidence type="ECO:0000259" key="4">
    <source>
        <dbReference type="SMART" id="SM00102"/>
    </source>
</evidence>
<evidence type="ECO:0000256" key="3">
    <source>
        <dbReference type="ARBA" id="ARBA00023203"/>
    </source>
</evidence>
<dbReference type="InParanoid" id="H0XPM8"/>
<dbReference type="Ensembl" id="ENSOGAT00000031080.1">
    <property type="protein sequence ID" value="ENSOGAP00000018069.1"/>
    <property type="gene ID" value="ENSOGAG00000030955.1"/>
</dbReference>
<evidence type="ECO:0000313" key="5">
    <source>
        <dbReference type="Ensembl" id="ENSOGAP00000018069.1"/>
    </source>
</evidence>
<accession>H0XPM8</accession>
<dbReference type="STRING" id="30611.ENSOGAP00000018069"/>
<proteinExistence type="inferred from homology"/>
<keyword evidence="3" id="KW-0009">Actin-binding</keyword>
<comment type="similarity">
    <text evidence="1">Belongs to the actin-binding proteins ADF family.</text>
</comment>
<sequence>VASGVAASVGLIKVLNDGKVYKPSMPGEVNSHRKALLFCQSENKKNTGLEEDKEMLVDDVGLNVGDPYAIFIKMLPDTGCHYALYDVAYETKKNKEDVLFIFWAPESALKNKIIYASSKKDQKKKKNCYKEVKDRCTLAENLGRCCCPPEGKPF</sequence>
<keyword evidence="6" id="KW-1185">Reference proteome</keyword>
<name>H0XPM8_OTOGA</name>
<dbReference type="InterPro" id="IPR002108">
    <property type="entry name" value="ADF-H"/>
</dbReference>
<dbReference type="PRINTS" id="PR00006">
    <property type="entry name" value="COFILIN"/>
</dbReference>
<dbReference type="GO" id="GO:0015629">
    <property type="term" value="C:actin cytoskeleton"/>
    <property type="evidence" value="ECO:0007669"/>
    <property type="project" value="InterPro"/>
</dbReference>
<protein>
    <recommendedName>
        <fullName evidence="4">ADF-H domain-containing protein</fullName>
    </recommendedName>
</protein>
<evidence type="ECO:0000313" key="6">
    <source>
        <dbReference type="Proteomes" id="UP000005225"/>
    </source>
</evidence>
<reference evidence="5" key="3">
    <citation type="submission" date="2025-09" db="UniProtKB">
        <authorList>
            <consortium name="Ensembl"/>
        </authorList>
    </citation>
    <scope>IDENTIFICATION</scope>
</reference>
<dbReference type="EMBL" id="AAQR03036511">
    <property type="status" value="NOT_ANNOTATED_CDS"/>
    <property type="molecule type" value="Genomic_DNA"/>
</dbReference>
<dbReference type="SMART" id="SM00102">
    <property type="entry name" value="ADF"/>
    <property type="match status" value="1"/>
</dbReference>
<reference evidence="5" key="2">
    <citation type="submission" date="2025-08" db="UniProtKB">
        <authorList>
            <consortium name="Ensembl"/>
        </authorList>
    </citation>
    <scope>IDENTIFICATION</scope>
</reference>
<dbReference type="HOGENOM" id="CLU_094004_0_0_1"/>
<organism evidence="5 6">
    <name type="scientific">Otolemur garnettii</name>
    <name type="common">Small-eared galago</name>
    <name type="synonym">Garnett's greater bushbaby</name>
    <dbReference type="NCBI Taxonomy" id="30611"/>
    <lineage>
        <taxon>Eukaryota</taxon>
        <taxon>Metazoa</taxon>
        <taxon>Chordata</taxon>
        <taxon>Craniata</taxon>
        <taxon>Vertebrata</taxon>
        <taxon>Euteleostomi</taxon>
        <taxon>Mammalia</taxon>
        <taxon>Eutheria</taxon>
        <taxon>Euarchontoglires</taxon>
        <taxon>Primates</taxon>
        <taxon>Strepsirrhini</taxon>
        <taxon>Lorisiformes</taxon>
        <taxon>Galagidae</taxon>
        <taxon>Otolemur</taxon>
    </lineage>
</organism>
<dbReference type="Pfam" id="PF00241">
    <property type="entry name" value="Cofilin_ADF"/>
    <property type="match status" value="1"/>
</dbReference>
<dbReference type="Proteomes" id="UP000005225">
    <property type="component" value="Unassembled WGS sequence"/>
</dbReference>
<reference evidence="6" key="1">
    <citation type="submission" date="2011-03" db="EMBL/GenBank/DDBJ databases">
        <title>Version 3 of the genome sequence of Otolemur garnettii (Bushbaby).</title>
        <authorList>
            <consortium name="The Broad Institute Genome Sequencing Platform"/>
            <person name="Di Palma F."/>
            <person name="Johnson J."/>
            <person name="Lander E.S."/>
            <person name="Lindblad-Toh K."/>
            <person name="Jaffe D.B."/>
            <person name="Gnerre S."/>
            <person name="MacCallum I."/>
            <person name="Przybylski D."/>
            <person name="Ribeiro F.J."/>
            <person name="Burton J.N."/>
            <person name="Walker B.J."/>
            <person name="Sharpe T."/>
            <person name="Hall G."/>
        </authorList>
    </citation>
    <scope>NUCLEOTIDE SEQUENCE [LARGE SCALE GENOMIC DNA]</scope>
</reference>
<dbReference type="eggNOG" id="KOG1735">
    <property type="taxonomic scope" value="Eukaryota"/>
</dbReference>
<dbReference type="AlphaFoldDB" id="H0XPM8"/>
<dbReference type="GeneTree" id="ENSGT00950000183000"/>
<keyword evidence="2" id="KW-0007">Acetylation</keyword>